<proteinExistence type="predicted"/>
<dbReference type="Proteomes" id="UP001501358">
    <property type="component" value="Unassembled WGS sequence"/>
</dbReference>
<evidence type="ECO:0000313" key="1">
    <source>
        <dbReference type="EMBL" id="GAA2510852.1"/>
    </source>
</evidence>
<dbReference type="EMBL" id="BAAATA010000054">
    <property type="protein sequence ID" value="GAA2510852.1"/>
    <property type="molecule type" value="Genomic_DNA"/>
</dbReference>
<name>A0ABP6AC13_9ACTN</name>
<organism evidence="1 2">
    <name type="scientific">Streptomyces thermolineatus</name>
    <dbReference type="NCBI Taxonomy" id="44033"/>
    <lineage>
        <taxon>Bacteria</taxon>
        <taxon>Bacillati</taxon>
        <taxon>Actinomycetota</taxon>
        <taxon>Actinomycetes</taxon>
        <taxon>Kitasatosporales</taxon>
        <taxon>Streptomycetaceae</taxon>
        <taxon>Streptomyces</taxon>
    </lineage>
</organism>
<accession>A0ABP6AC13</accession>
<keyword evidence="2" id="KW-1185">Reference proteome</keyword>
<comment type="caution">
    <text evidence="1">The sequence shown here is derived from an EMBL/GenBank/DDBJ whole genome shotgun (WGS) entry which is preliminary data.</text>
</comment>
<sequence>MGAVGLGEVVHRGARSRGALGALPLSSDAHGGPRRYHGHPAVCAPAARGRCQTAAQSCFDPEYLCHACWTTVTPSGLYAPGAIFGWP</sequence>
<evidence type="ECO:0000313" key="2">
    <source>
        <dbReference type="Proteomes" id="UP001501358"/>
    </source>
</evidence>
<protein>
    <submittedName>
        <fullName evidence="1">Uncharacterized protein</fullName>
    </submittedName>
</protein>
<reference evidence="2" key="1">
    <citation type="journal article" date="2019" name="Int. J. Syst. Evol. Microbiol.">
        <title>The Global Catalogue of Microorganisms (GCM) 10K type strain sequencing project: providing services to taxonomists for standard genome sequencing and annotation.</title>
        <authorList>
            <consortium name="The Broad Institute Genomics Platform"/>
            <consortium name="The Broad Institute Genome Sequencing Center for Infectious Disease"/>
            <person name="Wu L."/>
            <person name="Ma J."/>
        </authorList>
    </citation>
    <scope>NUCLEOTIDE SEQUENCE [LARGE SCALE GENOMIC DNA]</scope>
    <source>
        <strain evidence="2">JCM 6307</strain>
    </source>
</reference>
<gene>
    <name evidence="1" type="ORF">GCM10010406_54010</name>
</gene>